<dbReference type="RefSeq" id="WP_302110831.1">
    <property type="nucleotide sequence ID" value="NZ_JAUKTR010000006.1"/>
</dbReference>
<dbReference type="Proteomes" id="UP001169063">
    <property type="component" value="Unassembled WGS sequence"/>
</dbReference>
<organism evidence="1 2">
    <name type="scientific">Peiella sedimenti</name>
    <dbReference type="NCBI Taxonomy" id="3061083"/>
    <lineage>
        <taxon>Bacteria</taxon>
        <taxon>Pseudomonadati</taxon>
        <taxon>Pseudomonadota</taxon>
        <taxon>Alphaproteobacteria</taxon>
        <taxon>Caulobacterales</taxon>
        <taxon>Caulobacteraceae</taxon>
        <taxon>Peiella</taxon>
    </lineage>
</organism>
<accession>A0ABT8SP92</accession>
<evidence type="ECO:0000313" key="1">
    <source>
        <dbReference type="EMBL" id="MDO1560400.1"/>
    </source>
</evidence>
<name>A0ABT8SP92_9CAUL</name>
<comment type="caution">
    <text evidence="1">The sequence shown here is derived from an EMBL/GenBank/DDBJ whole genome shotgun (WGS) entry which is preliminary data.</text>
</comment>
<sequence>MNARRHARLARELIDACGGLDEAAAACRVGKSSLSDYQNACLTAFMPADVIADLEGYCGQAIYSATLAEARPSAPIAGDALTETHEVVQAAAALLPLCTDLLAGKPGAVVRFQEAVSKLNAEVDDVEAIADGNVRSIRSAS</sequence>
<dbReference type="EMBL" id="JAUKTR010000006">
    <property type="protein sequence ID" value="MDO1560400.1"/>
    <property type="molecule type" value="Genomic_DNA"/>
</dbReference>
<protein>
    <submittedName>
        <fullName evidence="1">Uncharacterized protein</fullName>
    </submittedName>
</protein>
<proteinExistence type="predicted"/>
<reference evidence="1" key="1">
    <citation type="submission" date="2023-07" db="EMBL/GenBank/DDBJ databases">
        <title>Brevundimonas soil sp. nov., isolated from the soil of chemical plant.</title>
        <authorList>
            <person name="Wu N."/>
        </authorList>
    </citation>
    <scope>NUCLEOTIDE SEQUENCE</scope>
    <source>
        <strain evidence="1">XZ-24</strain>
    </source>
</reference>
<evidence type="ECO:0000313" key="2">
    <source>
        <dbReference type="Proteomes" id="UP001169063"/>
    </source>
</evidence>
<gene>
    <name evidence="1" type="ORF">Q0812_13275</name>
</gene>
<keyword evidence="2" id="KW-1185">Reference proteome</keyword>